<keyword evidence="2" id="KW-0067">ATP-binding</keyword>
<dbReference type="PROSITE" id="PS51194">
    <property type="entry name" value="HELICASE_CTER"/>
    <property type="match status" value="1"/>
</dbReference>
<organism evidence="2 3">
    <name type="scientific">Candidatus Thermofonsia Clade 3 bacterium</name>
    <dbReference type="NCBI Taxonomy" id="2364212"/>
    <lineage>
        <taxon>Bacteria</taxon>
        <taxon>Bacillati</taxon>
        <taxon>Chloroflexota</taxon>
        <taxon>Candidatus Thermofontia</taxon>
        <taxon>Candidatus Thermofonsia Clade 3</taxon>
    </lineage>
</organism>
<dbReference type="SUPFAM" id="SSF52540">
    <property type="entry name" value="P-loop containing nucleoside triphosphate hydrolases"/>
    <property type="match status" value="1"/>
</dbReference>
<dbReference type="GO" id="GO:0043138">
    <property type="term" value="F:3'-5' DNA helicase activity"/>
    <property type="evidence" value="ECO:0007669"/>
    <property type="project" value="TreeGrafter"/>
</dbReference>
<dbReference type="GO" id="GO:0006289">
    <property type="term" value="P:nucleotide-excision repair"/>
    <property type="evidence" value="ECO:0007669"/>
    <property type="project" value="TreeGrafter"/>
</dbReference>
<dbReference type="Pfam" id="PF00271">
    <property type="entry name" value="Helicase_C"/>
    <property type="match status" value="1"/>
</dbReference>
<keyword evidence="2" id="KW-0347">Helicase</keyword>
<reference evidence="2 3" key="1">
    <citation type="submission" date="2017-11" db="EMBL/GenBank/DDBJ databases">
        <title>Evolution of Phototrophy in the Chloroflexi Phylum Driven by Horizontal Gene Transfer.</title>
        <authorList>
            <person name="Ward L.M."/>
            <person name="Hemp J."/>
            <person name="Shih P.M."/>
            <person name="Mcglynn S.E."/>
            <person name="Fischer W."/>
        </authorList>
    </citation>
    <scope>NUCLEOTIDE SEQUENCE [LARGE SCALE GENOMIC DNA]</scope>
    <source>
        <strain evidence="2">JP3_7</strain>
    </source>
</reference>
<evidence type="ECO:0000313" key="3">
    <source>
        <dbReference type="Proteomes" id="UP000230790"/>
    </source>
</evidence>
<proteinExistence type="predicted"/>
<dbReference type="Proteomes" id="UP000230790">
    <property type="component" value="Unassembled WGS sequence"/>
</dbReference>
<feature type="non-terminal residue" evidence="2">
    <location>
        <position position="1"/>
    </location>
</feature>
<dbReference type="AlphaFoldDB" id="A0A2M8Q8Z4"/>
<dbReference type="SMART" id="SM00490">
    <property type="entry name" value="HELICc"/>
    <property type="match status" value="1"/>
</dbReference>
<evidence type="ECO:0000259" key="1">
    <source>
        <dbReference type="PROSITE" id="PS51194"/>
    </source>
</evidence>
<dbReference type="PANTHER" id="PTHR47957">
    <property type="entry name" value="ATP-DEPENDENT HELICASE HRQ1"/>
    <property type="match status" value="1"/>
</dbReference>
<gene>
    <name evidence="2" type="ORF">CUN48_14625</name>
</gene>
<protein>
    <submittedName>
        <fullName evidence="2">ATP-dependent helicase</fullName>
    </submittedName>
</protein>
<keyword evidence="2" id="KW-0547">Nucleotide-binding</keyword>
<dbReference type="PANTHER" id="PTHR47957:SF3">
    <property type="entry name" value="ATP-DEPENDENT HELICASE HRQ1"/>
    <property type="match status" value="1"/>
</dbReference>
<dbReference type="EMBL" id="PGTN01000327">
    <property type="protein sequence ID" value="PJF46275.1"/>
    <property type="molecule type" value="Genomic_DNA"/>
</dbReference>
<keyword evidence="2" id="KW-0378">Hydrolase</keyword>
<accession>A0A2M8Q8Z4</accession>
<evidence type="ECO:0000313" key="2">
    <source>
        <dbReference type="EMBL" id="PJF46275.1"/>
    </source>
</evidence>
<dbReference type="Gene3D" id="3.40.50.300">
    <property type="entry name" value="P-loop containing nucleotide triphosphate hydrolases"/>
    <property type="match status" value="1"/>
</dbReference>
<comment type="caution">
    <text evidence="2">The sequence shown here is derived from an EMBL/GenBank/DDBJ whole genome shotgun (WGS) entry which is preliminary data.</text>
</comment>
<name>A0A2M8Q8Z4_9CHLR</name>
<sequence>RWLFVVPPPRNALRGSDEELVLRGGLQTVLGKRLRNSDLWGNQPEAASLSRNDYQRLLEALIRAAQSGGFIRRDEHTPFNIPGFRLNAGRIRFREGDCARGRPNAFFCNLYTAVANMLAQDSRFLFGLEAREHTAQVDGDLRALREARFRFGKSESESLKNGELLSKARQLGEPNRFLPVMFCSPTMELGVDISALNAVYLRNVPPTPANYVQRAGRAGRSGQAALIVTYCAARSPHDQYFFRDAAGMVHGVVKPPLIDLANQELIQSHLQAIWLAASRQELDGS</sequence>
<feature type="non-terminal residue" evidence="2">
    <location>
        <position position="285"/>
    </location>
</feature>
<dbReference type="InterPro" id="IPR001650">
    <property type="entry name" value="Helicase_C-like"/>
</dbReference>
<feature type="domain" description="Helicase C-terminal" evidence="1">
    <location>
        <begin position="109"/>
        <end position="266"/>
    </location>
</feature>
<dbReference type="InterPro" id="IPR027417">
    <property type="entry name" value="P-loop_NTPase"/>
</dbReference>
<dbReference type="GO" id="GO:0036297">
    <property type="term" value="P:interstrand cross-link repair"/>
    <property type="evidence" value="ECO:0007669"/>
    <property type="project" value="TreeGrafter"/>
</dbReference>